<reference evidence="2" key="1">
    <citation type="journal article" date="2014" name="Genome Announc.">
        <title>Genome sequence and annotation of Acremonium chrysogenum, producer of the beta-lactam antibiotic cephalosporin C.</title>
        <authorList>
            <person name="Terfehr D."/>
            <person name="Dahlmann T.A."/>
            <person name="Specht T."/>
            <person name="Zadra I."/>
            <person name="Kuernsteiner H."/>
            <person name="Kueck U."/>
        </authorList>
    </citation>
    <scope>NUCLEOTIDE SEQUENCE [LARGE SCALE GENOMIC DNA]</scope>
    <source>
        <strain evidence="2">ATCC 11550 / CBS 779.69 / DSM 880 / IAM 14645 / JCM 23072 / IMI 49137</strain>
    </source>
</reference>
<sequence>MASYLVTGVSRGLGFEFLKQLSDDADNTVFGLVRDKAATDTKVKSQLGERPNVHILAADITNYDAIKKSVDYVAEVTGGKLDYIIANAAFQSEVSAFAGIGDFVDKPDILEKDLFDNFNINAVGNIHLINLYLPLILRGSAKKVIAISTGMADLDLITKFNIANGAPYAISKAALNTAIGKFSAQYSDQGVLFMSISPGFVNTGAWDNPTEEMKQGAAIMGAKFAKYAPHFKGPITPTESVSHVMAVFKKASVENGDGGSFVSHFGNKQWL</sequence>
<protein>
    <submittedName>
        <fullName evidence="1">Putative oxidoreductase-like protein</fullName>
    </submittedName>
</protein>
<dbReference type="PANTHER" id="PTHR45458">
    <property type="entry name" value="SHORT-CHAIN DEHYDROGENASE/REDUCTASE SDR"/>
    <property type="match status" value="1"/>
</dbReference>
<dbReference type="Pfam" id="PF00106">
    <property type="entry name" value="adh_short"/>
    <property type="match status" value="1"/>
</dbReference>
<proteinExistence type="predicted"/>
<dbReference type="PANTHER" id="PTHR45458:SF3">
    <property type="entry name" value="CHAIN DEHYDROGENASE (ATSC), PUTATIVE-RELATED"/>
    <property type="match status" value="1"/>
</dbReference>
<dbReference type="AlphaFoldDB" id="A0A086TDX6"/>
<dbReference type="Proteomes" id="UP000029964">
    <property type="component" value="Unassembled WGS sequence"/>
</dbReference>
<dbReference type="EMBL" id="JPKY01000008">
    <property type="protein sequence ID" value="KFH47558.1"/>
    <property type="molecule type" value="Genomic_DNA"/>
</dbReference>
<dbReference type="InterPro" id="IPR036291">
    <property type="entry name" value="NAD(P)-bd_dom_sf"/>
</dbReference>
<dbReference type="SUPFAM" id="SSF51735">
    <property type="entry name" value="NAD(P)-binding Rossmann-fold domains"/>
    <property type="match status" value="1"/>
</dbReference>
<dbReference type="Gene3D" id="3.40.50.720">
    <property type="entry name" value="NAD(P)-binding Rossmann-like Domain"/>
    <property type="match status" value="1"/>
</dbReference>
<keyword evidence="2" id="KW-1185">Reference proteome</keyword>
<evidence type="ECO:0000313" key="1">
    <source>
        <dbReference type="EMBL" id="KFH47558.1"/>
    </source>
</evidence>
<dbReference type="GO" id="GO:0016616">
    <property type="term" value="F:oxidoreductase activity, acting on the CH-OH group of donors, NAD or NADP as acceptor"/>
    <property type="evidence" value="ECO:0007669"/>
    <property type="project" value="TreeGrafter"/>
</dbReference>
<accession>A0A086TDX6</accession>
<organism evidence="1 2">
    <name type="scientific">Hapsidospora chrysogenum (strain ATCC 11550 / CBS 779.69 / DSM 880 / IAM 14645 / JCM 23072 / IMI 49137)</name>
    <name type="common">Acremonium chrysogenum</name>
    <dbReference type="NCBI Taxonomy" id="857340"/>
    <lineage>
        <taxon>Eukaryota</taxon>
        <taxon>Fungi</taxon>
        <taxon>Dikarya</taxon>
        <taxon>Ascomycota</taxon>
        <taxon>Pezizomycotina</taxon>
        <taxon>Sordariomycetes</taxon>
        <taxon>Hypocreomycetidae</taxon>
        <taxon>Hypocreales</taxon>
        <taxon>Bionectriaceae</taxon>
        <taxon>Hapsidospora</taxon>
    </lineage>
</organism>
<gene>
    <name evidence="1" type="ORF">ACRE_015350</name>
</gene>
<dbReference type="OrthoDB" id="7289984at2759"/>
<comment type="caution">
    <text evidence="1">The sequence shown here is derived from an EMBL/GenBank/DDBJ whole genome shotgun (WGS) entry which is preliminary data.</text>
</comment>
<dbReference type="InterPro" id="IPR002347">
    <property type="entry name" value="SDR_fam"/>
</dbReference>
<dbReference type="InterPro" id="IPR052184">
    <property type="entry name" value="SDR_enzymes"/>
</dbReference>
<dbReference type="PRINTS" id="PR00081">
    <property type="entry name" value="GDHRDH"/>
</dbReference>
<evidence type="ECO:0000313" key="2">
    <source>
        <dbReference type="Proteomes" id="UP000029964"/>
    </source>
</evidence>
<dbReference type="HOGENOM" id="CLU_010194_9_2_1"/>
<name>A0A086TDX6_HAPC1</name>